<keyword evidence="5" id="KW-0488">Methylation</keyword>
<dbReference type="GO" id="GO:0050661">
    <property type="term" value="F:NADP binding"/>
    <property type="evidence" value="ECO:0007669"/>
    <property type="project" value="InterPro"/>
</dbReference>
<dbReference type="GO" id="GO:0047822">
    <property type="term" value="F:hypotaurine monooxygenase activity"/>
    <property type="evidence" value="ECO:0007669"/>
    <property type="project" value="RHEA"/>
</dbReference>
<evidence type="ECO:0000256" key="24">
    <source>
        <dbReference type="ARBA" id="ARBA00047864"/>
    </source>
</evidence>
<evidence type="ECO:0000256" key="11">
    <source>
        <dbReference type="ARBA" id="ARBA00022848"/>
    </source>
</evidence>
<dbReference type="Gene3D" id="3.50.50.60">
    <property type="entry name" value="FAD/NAD(P)-binding domain"/>
    <property type="match status" value="1"/>
</dbReference>
<keyword evidence="11" id="KW-0492">Microsome</keyword>
<dbReference type="PANTHER" id="PTHR23023">
    <property type="entry name" value="DIMETHYLANILINE MONOOXYGENASE"/>
    <property type="match status" value="1"/>
</dbReference>
<sequence>MDKMRVAIIGAGPSGLTAVKICLDYGFEPICFERGDDIGGLWCYNEQVIEGRGSVMRSTTINTSKEMTAFSDFPPRKEAANFMHNTELMKYFREYVAAFNIKQHIVFNTEVTKIEKTDSHDATGEWIVMTEDLRTNEKSSMVVQAVFLCTGHHGSPYIPELKGLQTSFEGQFMHSHSYRTPKGFENKRVLVVGFGNSAMDIATELSRHANKVFLSTRRGGWTFGRTFHCGYPYDVLLLNRLCFMVMKYFPSFASRYVEFYLNARFDHALYGIRPEYGVFQAHPTLSDDLPSRITSAALVVKTDISSFTKKGVIFTDGSEEDNIDVVILCTGYEITFPYLDSETICVNNNNIQLYNYMYASHLPHPETMPVIGLVQPWGSIMPISEMQCRVACHLLAGFANLPSRQEMEMDCSRTQEEIRRRYVRSPRHTVQVDYIPYMDQLSKIIGAKPNPWHYAFSDPLLAFYIFLGPCTPYQYRLQGPHSWNGARKAVVEVWGRIRCPYKTRRPAIDKTTFDIFTIPRMFFLLLLIMGFTPLWLRFLLTA</sequence>
<comment type="function">
    <text evidence="19">Broad spectrum monooxygenase that catalyzes the oxygenation of a wide variety of nitrogen- and sulfur-containing compounds including xenobiotics. Catalyzes the S-oxygenation of hypotaurine to produce taurine, an organic osmolyte involved in cell volume regulation as well as a variety of cytoprotective and developmental processes. In vitro, catalyzes the N-oxygenation of trimethylamine (TMA) to produce trimethylamine N-oxide (TMAO) and could therefore participate to the detoxification of this compound that is generated by the action of gut microbiota from dietary precursors such as choline, choline containing compounds, betaine or L-carnitine.</text>
</comment>
<dbReference type="InterPro" id="IPR050346">
    <property type="entry name" value="FMO-like"/>
</dbReference>
<evidence type="ECO:0000256" key="6">
    <source>
        <dbReference type="ARBA" id="ARBA00022553"/>
    </source>
</evidence>
<dbReference type="InterPro" id="IPR000960">
    <property type="entry name" value="Flavin_mOase"/>
</dbReference>
<evidence type="ECO:0000256" key="13">
    <source>
        <dbReference type="ARBA" id="ARBA00022989"/>
    </source>
</evidence>
<keyword evidence="12 33" id="KW-0521">NADP</keyword>
<keyword evidence="10 33" id="KW-0274">FAD</keyword>
<dbReference type="InterPro" id="IPR036188">
    <property type="entry name" value="FAD/NAD-bd_sf"/>
</dbReference>
<reference evidence="36" key="2">
    <citation type="submission" date="2014-03" db="EMBL/GenBank/DDBJ databases">
        <title>The whipworm genome and dual-species transcriptomics of an intimate host-pathogen interaction.</title>
        <authorList>
            <person name="Foth B.J."/>
            <person name="Tsai I.J."/>
            <person name="Reid A.J."/>
            <person name="Bancroft A.J."/>
            <person name="Nichol S."/>
            <person name="Tracey A."/>
            <person name="Holroyd N."/>
            <person name="Cotton J.A."/>
            <person name="Stanley E.J."/>
            <person name="Zarowiecki M."/>
            <person name="Liu J.Z."/>
            <person name="Huckvale T."/>
            <person name="Cooper P.J."/>
            <person name="Grencis R.K."/>
            <person name="Berriman M."/>
        </authorList>
    </citation>
    <scope>NUCLEOTIDE SEQUENCE [LARGE SCALE GENOMIC DNA]</scope>
</reference>
<dbReference type="InterPro" id="IPR002257">
    <property type="entry name" value="Flavin_mOase_5"/>
</dbReference>
<dbReference type="GO" id="GO:0005789">
    <property type="term" value="C:endoplasmic reticulum membrane"/>
    <property type="evidence" value="ECO:0007669"/>
    <property type="project" value="UniProtKB-SubCell"/>
</dbReference>
<comment type="function">
    <text evidence="18">Acts as a Baeyer-Villiger monooxygenase on a broad range of substrates. Catalyzes the insertion of an oxygen atom into a carbon-carbon bond adjacent to a carbonyl, which converts ketones to esters. Active on diverse carbonyl compounds, whereas soft nucleophiles are mostly non- or poorly reactive. In contrast with other forms of FMO it is non- or poorly active on 'classical' substrates such as drugs, pesticides, and dietary components containing soft nucleophilic heteroatoms. Able to oxidize drug molecules bearing a carbonyl group on an aliphatic chain, such as nabumetone and pentoxifylline. Also, in the absence of substrates, shows slow but yet significant NADPH oxidase activity. Acts as a positive modulator of cholesterol biosynthesis as well as glucose homeostasis, promoting metabolic aging via pleiotropic effects.</text>
</comment>
<evidence type="ECO:0000256" key="5">
    <source>
        <dbReference type="ARBA" id="ARBA00022481"/>
    </source>
</evidence>
<evidence type="ECO:0000256" key="4">
    <source>
        <dbReference type="ARBA" id="ARBA00009183"/>
    </source>
</evidence>
<keyword evidence="16" id="KW-0443">Lipid metabolism</keyword>
<comment type="subcellular location">
    <subcellularLocation>
        <location evidence="2">Endoplasmic reticulum membrane</location>
        <topology evidence="2">Single-pass membrane protein</topology>
    </subcellularLocation>
    <subcellularLocation>
        <location evidence="3">Microsome membrane</location>
    </subcellularLocation>
</comment>
<keyword evidence="13 35" id="KW-1133">Transmembrane helix</keyword>
<dbReference type="GO" id="GO:0050660">
    <property type="term" value="F:flavin adenine dinucleotide binding"/>
    <property type="evidence" value="ECO:0007669"/>
    <property type="project" value="InterPro"/>
</dbReference>
<comment type="similarity">
    <text evidence="4 33 34">Belongs to the FMO family.</text>
</comment>
<comment type="catalytic activity">
    <reaction evidence="20">
        <text>hypotaurine + NADH + O2 + H(+) = taurine + NAD(+) + H2O</text>
        <dbReference type="Rhea" id="RHEA:74111"/>
        <dbReference type="ChEBI" id="CHEBI:15377"/>
        <dbReference type="ChEBI" id="CHEBI:15378"/>
        <dbReference type="ChEBI" id="CHEBI:15379"/>
        <dbReference type="ChEBI" id="CHEBI:57540"/>
        <dbReference type="ChEBI" id="CHEBI:57853"/>
        <dbReference type="ChEBI" id="CHEBI:57945"/>
        <dbReference type="ChEBI" id="CHEBI:507393"/>
        <dbReference type="EC" id="1.14.13.8"/>
    </reaction>
    <physiologicalReaction direction="left-to-right" evidence="20">
        <dbReference type="Rhea" id="RHEA:74112"/>
    </physiologicalReaction>
</comment>
<evidence type="ECO:0000256" key="32">
    <source>
        <dbReference type="ARBA" id="ARBA00049475"/>
    </source>
</evidence>
<dbReference type="PRINTS" id="PR00370">
    <property type="entry name" value="FMOXYGENASE"/>
</dbReference>
<comment type="catalytic activity">
    <reaction evidence="29">
        <text>(2E)-geranial + NADPH + O2 + H(+) = (1E)-2,6-dimethylhepta-1,5-dien-1-yl formate + NADP(+) + H2O</text>
        <dbReference type="Rhea" id="RHEA:54860"/>
        <dbReference type="ChEBI" id="CHEBI:15377"/>
        <dbReference type="ChEBI" id="CHEBI:15378"/>
        <dbReference type="ChEBI" id="CHEBI:15379"/>
        <dbReference type="ChEBI" id="CHEBI:16980"/>
        <dbReference type="ChEBI" id="CHEBI:57783"/>
        <dbReference type="ChEBI" id="CHEBI:58349"/>
        <dbReference type="ChEBI" id="CHEBI:138375"/>
    </reaction>
    <physiologicalReaction direction="left-to-right" evidence="29">
        <dbReference type="Rhea" id="RHEA:54861"/>
    </physiologicalReaction>
</comment>
<evidence type="ECO:0000256" key="8">
    <source>
        <dbReference type="ARBA" id="ARBA00022692"/>
    </source>
</evidence>
<evidence type="ECO:0000256" key="12">
    <source>
        <dbReference type="ARBA" id="ARBA00022857"/>
    </source>
</evidence>
<reference evidence="36" key="1">
    <citation type="submission" date="2014-01" db="EMBL/GenBank/DDBJ databases">
        <authorList>
            <person name="Aslett M."/>
        </authorList>
    </citation>
    <scope>NUCLEOTIDE SEQUENCE</scope>
</reference>
<evidence type="ECO:0000256" key="29">
    <source>
        <dbReference type="ARBA" id="ARBA00048989"/>
    </source>
</evidence>
<comment type="catalytic activity">
    <reaction evidence="24">
        <text>NADPH + O2 + H(+) = H2O2 + NADP(+)</text>
        <dbReference type="Rhea" id="RHEA:11260"/>
        <dbReference type="ChEBI" id="CHEBI:15378"/>
        <dbReference type="ChEBI" id="CHEBI:15379"/>
        <dbReference type="ChEBI" id="CHEBI:16240"/>
        <dbReference type="ChEBI" id="CHEBI:57783"/>
        <dbReference type="ChEBI" id="CHEBI:58349"/>
        <dbReference type="EC" id="1.6.3.1"/>
    </reaction>
    <physiologicalReaction direction="left-to-right" evidence="24">
        <dbReference type="Rhea" id="RHEA:11261"/>
    </physiologicalReaction>
</comment>
<dbReference type="SUPFAM" id="SSF51905">
    <property type="entry name" value="FAD/NAD(P)-binding domain"/>
    <property type="match status" value="2"/>
</dbReference>
<evidence type="ECO:0000256" key="10">
    <source>
        <dbReference type="ARBA" id="ARBA00022827"/>
    </source>
</evidence>
<evidence type="ECO:0000256" key="16">
    <source>
        <dbReference type="ARBA" id="ARBA00023098"/>
    </source>
</evidence>
<dbReference type="GO" id="GO:0016174">
    <property type="term" value="F:NAD(P)H oxidase H2O2-forming activity"/>
    <property type="evidence" value="ECO:0007669"/>
    <property type="project" value="UniProtKB-EC"/>
</dbReference>
<evidence type="ECO:0000256" key="22">
    <source>
        <dbReference type="ARBA" id="ARBA00047574"/>
    </source>
</evidence>
<name>A0A077YYU9_TRITR</name>
<dbReference type="InterPro" id="IPR020946">
    <property type="entry name" value="Flavin_mOase-like"/>
</dbReference>
<evidence type="ECO:0000256" key="30">
    <source>
        <dbReference type="ARBA" id="ARBA00048990"/>
    </source>
</evidence>
<evidence type="ECO:0000256" key="1">
    <source>
        <dbReference type="ARBA" id="ARBA00001974"/>
    </source>
</evidence>
<keyword evidence="14 33" id="KW-0560">Oxidoreductase</keyword>
<comment type="catalytic activity">
    <reaction evidence="30">
        <text>heptan-4-one + NADPH + O2 + H(+) = propyl butanoate + NADP(+) + H2O</text>
        <dbReference type="Rhea" id="RHEA:54852"/>
        <dbReference type="ChEBI" id="CHEBI:15377"/>
        <dbReference type="ChEBI" id="CHEBI:15378"/>
        <dbReference type="ChEBI" id="CHEBI:15379"/>
        <dbReference type="ChEBI" id="CHEBI:57783"/>
        <dbReference type="ChEBI" id="CHEBI:58349"/>
        <dbReference type="ChEBI" id="CHEBI:89484"/>
        <dbReference type="ChEBI" id="CHEBI:89719"/>
    </reaction>
    <physiologicalReaction direction="left-to-right" evidence="30">
        <dbReference type="Rhea" id="RHEA:54853"/>
    </physiologicalReaction>
</comment>
<evidence type="ECO:0000256" key="25">
    <source>
        <dbReference type="ARBA" id="ARBA00047977"/>
    </source>
</evidence>
<dbReference type="PRINTS" id="PR01125">
    <property type="entry name" value="FMOXYGENASE5"/>
</dbReference>
<evidence type="ECO:0000256" key="17">
    <source>
        <dbReference type="ARBA" id="ARBA00023136"/>
    </source>
</evidence>
<comment type="catalytic activity">
    <reaction evidence="22">
        <text>heptan-2-one + NADPH + O2 + H(+) = pentyl acetate + NADP(+) + H2O</text>
        <dbReference type="Rhea" id="RHEA:54836"/>
        <dbReference type="ChEBI" id="CHEBI:5672"/>
        <dbReference type="ChEBI" id="CHEBI:15377"/>
        <dbReference type="ChEBI" id="CHEBI:15378"/>
        <dbReference type="ChEBI" id="CHEBI:15379"/>
        <dbReference type="ChEBI" id="CHEBI:57783"/>
        <dbReference type="ChEBI" id="CHEBI:58349"/>
        <dbReference type="ChEBI" id="CHEBI:87362"/>
    </reaction>
    <physiologicalReaction direction="left-to-right" evidence="22">
        <dbReference type="Rhea" id="RHEA:54837"/>
    </physiologicalReaction>
</comment>
<comment type="catalytic activity">
    <reaction evidence="27">
        <text>trimethylamine + NADPH + O2 = trimethylamine N-oxide + NADP(+) + H2O</text>
        <dbReference type="Rhea" id="RHEA:31979"/>
        <dbReference type="ChEBI" id="CHEBI:15377"/>
        <dbReference type="ChEBI" id="CHEBI:15379"/>
        <dbReference type="ChEBI" id="CHEBI:15724"/>
        <dbReference type="ChEBI" id="CHEBI:57783"/>
        <dbReference type="ChEBI" id="CHEBI:58349"/>
        <dbReference type="ChEBI" id="CHEBI:58389"/>
        <dbReference type="EC" id="1.14.13.148"/>
    </reaction>
    <physiologicalReaction direction="left-to-right" evidence="27">
        <dbReference type="Rhea" id="RHEA:31980"/>
    </physiologicalReaction>
</comment>
<evidence type="ECO:0000256" key="21">
    <source>
        <dbReference type="ARBA" id="ARBA00047426"/>
    </source>
</evidence>
<evidence type="ECO:0000256" key="26">
    <source>
        <dbReference type="ARBA" id="ARBA00048041"/>
    </source>
</evidence>
<protein>
    <recommendedName>
        <fullName evidence="34">Flavin-containing monooxygenase</fullName>
        <ecNumber evidence="34">1.-.-.-</ecNumber>
    </recommendedName>
</protein>
<dbReference type="GO" id="GO:0004499">
    <property type="term" value="F:N,N-dimethylaniline monooxygenase activity"/>
    <property type="evidence" value="ECO:0007669"/>
    <property type="project" value="UniProtKB-UniRule"/>
</dbReference>
<evidence type="ECO:0000256" key="34">
    <source>
        <dbReference type="RuleBase" id="RU361177"/>
    </source>
</evidence>
<evidence type="ECO:0000256" key="20">
    <source>
        <dbReference type="ARBA" id="ARBA00047338"/>
    </source>
</evidence>
<keyword evidence="37" id="KW-1185">Reference proteome</keyword>
<organism evidence="36 37">
    <name type="scientific">Trichuris trichiura</name>
    <name type="common">Whipworm</name>
    <name type="synonym">Trichocephalus trichiurus</name>
    <dbReference type="NCBI Taxonomy" id="36087"/>
    <lineage>
        <taxon>Eukaryota</taxon>
        <taxon>Metazoa</taxon>
        <taxon>Ecdysozoa</taxon>
        <taxon>Nematoda</taxon>
        <taxon>Enoplea</taxon>
        <taxon>Dorylaimia</taxon>
        <taxon>Trichinellida</taxon>
        <taxon>Trichuridae</taxon>
        <taxon>Trichuris</taxon>
    </lineage>
</organism>
<evidence type="ECO:0000256" key="2">
    <source>
        <dbReference type="ARBA" id="ARBA00004389"/>
    </source>
</evidence>
<evidence type="ECO:0000256" key="7">
    <source>
        <dbReference type="ARBA" id="ARBA00022630"/>
    </source>
</evidence>
<dbReference type="AlphaFoldDB" id="A0A077YYU9"/>
<dbReference type="FunFam" id="3.50.50.60:FF:000159">
    <property type="entry name" value="Dimethylaniline monooxygenase [N-oxide-forming]"/>
    <property type="match status" value="1"/>
</dbReference>
<evidence type="ECO:0000313" key="36">
    <source>
        <dbReference type="EMBL" id="CDW52613.1"/>
    </source>
</evidence>
<dbReference type="EC" id="1.-.-.-" evidence="34"/>
<comment type="catalytic activity">
    <reaction evidence="23">
        <text>sulcatone + NADPH + O2 + H(+) = 4-methylpent-3-en-1-yl acetate + NADP(+) + H2O</text>
        <dbReference type="Rhea" id="RHEA:54864"/>
        <dbReference type="ChEBI" id="CHEBI:15377"/>
        <dbReference type="ChEBI" id="CHEBI:15378"/>
        <dbReference type="ChEBI" id="CHEBI:15379"/>
        <dbReference type="ChEBI" id="CHEBI:16310"/>
        <dbReference type="ChEBI" id="CHEBI:57783"/>
        <dbReference type="ChEBI" id="CHEBI:58349"/>
        <dbReference type="ChEBI" id="CHEBI:138373"/>
    </reaction>
    <physiologicalReaction direction="left-to-right" evidence="23">
        <dbReference type="Rhea" id="RHEA:54865"/>
    </physiologicalReaction>
</comment>
<dbReference type="STRING" id="36087.A0A077YYU9"/>
<keyword evidence="17 33" id="KW-0472">Membrane</keyword>
<evidence type="ECO:0000256" key="31">
    <source>
        <dbReference type="ARBA" id="ARBA00049443"/>
    </source>
</evidence>
<dbReference type="Proteomes" id="UP000030665">
    <property type="component" value="Unassembled WGS sequence"/>
</dbReference>
<evidence type="ECO:0000256" key="15">
    <source>
        <dbReference type="ARBA" id="ARBA00023033"/>
    </source>
</evidence>
<comment type="catalytic activity">
    <reaction evidence="21">
        <text>hexan-3-one + NADPH + O2 + H(+) = propyl propanoate + NADP(+) + H2O</text>
        <dbReference type="Rhea" id="RHEA:54848"/>
        <dbReference type="ChEBI" id="CHEBI:15377"/>
        <dbReference type="ChEBI" id="CHEBI:15378"/>
        <dbReference type="ChEBI" id="CHEBI:15379"/>
        <dbReference type="ChEBI" id="CHEBI:57783"/>
        <dbReference type="ChEBI" id="CHEBI:58349"/>
        <dbReference type="ChEBI" id="CHEBI:89828"/>
        <dbReference type="ChEBI" id="CHEBI:89891"/>
    </reaction>
    <physiologicalReaction direction="left-to-right" evidence="21">
        <dbReference type="Rhea" id="RHEA:54849"/>
    </physiologicalReaction>
</comment>
<gene>
    <name evidence="36" type="ORF">TTRE_0000087501</name>
</gene>
<evidence type="ECO:0000256" key="18">
    <source>
        <dbReference type="ARBA" id="ARBA00045722"/>
    </source>
</evidence>
<keyword evidence="8 35" id="KW-0812">Transmembrane</keyword>
<keyword evidence="7 33" id="KW-0285">Flavoprotein</keyword>
<evidence type="ECO:0000256" key="9">
    <source>
        <dbReference type="ARBA" id="ARBA00022824"/>
    </source>
</evidence>
<comment type="catalytic activity">
    <reaction evidence="31">
        <text>N,N-dimethylaniline + NADPH + O2 + H(+) = N,N-dimethylaniline N-oxide + NADP(+) + H2O</text>
        <dbReference type="Rhea" id="RHEA:24468"/>
        <dbReference type="ChEBI" id="CHEBI:15377"/>
        <dbReference type="ChEBI" id="CHEBI:15378"/>
        <dbReference type="ChEBI" id="CHEBI:15379"/>
        <dbReference type="ChEBI" id="CHEBI:16269"/>
        <dbReference type="ChEBI" id="CHEBI:17735"/>
        <dbReference type="ChEBI" id="CHEBI:57783"/>
        <dbReference type="ChEBI" id="CHEBI:58349"/>
        <dbReference type="EC" id="1.14.13.8"/>
    </reaction>
    <physiologicalReaction direction="left-to-right" evidence="31">
        <dbReference type="Rhea" id="RHEA:24469"/>
    </physiologicalReaction>
</comment>
<evidence type="ECO:0000256" key="35">
    <source>
        <dbReference type="SAM" id="Phobius"/>
    </source>
</evidence>
<dbReference type="PIRSF" id="PIRSF000332">
    <property type="entry name" value="FMO"/>
    <property type="match status" value="1"/>
</dbReference>
<keyword evidence="9 33" id="KW-0256">Endoplasmic reticulum</keyword>
<evidence type="ECO:0000256" key="33">
    <source>
        <dbReference type="PIRNR" id="PIRNR000332"/>
    </source>
</evidence>
<evidence type="ECO:0000313" key="37">
    <source>
        <dbReference type="Proteomes" id="UP000030665"/>
    </source>
</evidence>
<comment type="catalytic activity">
    <reaction evidence="28">
        <text>octan-3-one + NADPH + O2 + H(+) = ethyl hexanoate + NADP(+) + H2O</text>
        <dbReference type="Rhea" id="RHEA:54856"/>
        <dbReference type="ChEBI" id="CHEBI:15377"/>
        <dbReference type="ChEBI" id="CHEBI:15378"/>
        <dbReference type="ChEBI" id="CHEBI:15379"/>
        <dbReference type="ChEBI" id="CHEBI:57783"/>
        <dbReference type="ChEBI" id="CHEBI:58349"/>
        <dbReference type="ChEBI" id="CHEBI:80946"/>
        <dbReference type="ChEBI" id="CHEBI:86055"/>
    </reaction>
    <physiologicalReaction direction="left-to-right" evidence="28">
        <dbReference type="Rhea" id="RHEA:54857"/>
    </physiologicalReaction>
</comment>
<feature type="transmembrane region" description="Helical" evidence="35">
    <location>
        <begin position="521"/>
        <end position="540"/>
    </location>
</feature>
<dbReference type="GO" id="GO:0006629">
    <property type="term" value="P:lipid metabolic process"/>
    <property type="evidence" value="ECO:0007669"/>
    <property type="project" value="UniProtKB-KW"/>
</dbReference>
<dbReference type="EMBL" id="HG805827">
    <property type="protein sequence ID" value="CDW52613.1"/>
    <property type="molecule type" value="Genomic_DNA"/>
</dbReference>
<comment type="cofactor">
    <cofactor evidence="1 33 34">
        <name>FAD</name>
        <dbReference type="ChEBI" id="CHEBI:57692"/>
    </cofactor>
</comment>
<evidence type="ECO:0000256" key="28">
    <source>
        <dbReference type="ARBA" id="ARBA00048459"/>
    </source>
</evidence>
<evidence type="ECO:0000256" key="19">
    <source>
        <dbReference type="ARBA" id="ARBA00045957"/>
    </source>
</evidence>
<keyword evidence="15 33" id="KW-0503">Monooxygenase</keyword>
<dbReference type="OrthoDB" id="66881at2759"/>
<keyword evidence="6" id="KW-0597">Phosphoprotein</keyword>
<evidence type="ECO:0000256" key="14">
    <source>
        <dbReference type="ARBA" id="ARBA00023002"/>
    </source>
</evidence>
<evidence type="ECO:0000256" key="23">
    <source>
        <dbReference type="ARBA" id="ARBA00047855"/>
    </source>
</evidence>
<comment type="catalytic activity">
    <reaction evidence="26">
        <text>hypotaurine + NADPH + O2 + H(+) = taurine + NADP(+) + H2O</text>
        <dbReference type="Rhea" id="RHEA:69819"/>
        <dbReference type="ChEBI" id="CHEBI:15377"/>
        <dbReference type="ChEBI" id="CHEBI:15378"/>
        <dbReference type="ChEBI" id="CHEBI:15379"/>
        <dbReference type="ChEBI" id="CHEBI:57783"/>
        <dbReference type="ChEBI" id="CHEBI:57853"/>
        <dbReference type="ChEBI" id="CHEBI:58349"/>
        <dbReference type="ChEBI" id="CHEBI:507393"/>
        <dbReference type="EC" id="1.14.13.8"/>
    </reaction>
    <physiologicalReaction direction="left-to-right" evidence="26">
        <dbReference type="Rhea" id="RHEA:69820"/>
    </physiologicalReaction>
</comment>
<comment type="catalytic activity">
    <reaction evidence="25">
        <text>hexan-3-one + NADPH + O2 + H(+) = ethyl butanoate + NADP(+) + H2O</text>
        <dbReference type="Rhea" id="RHEA:54844"/>
        <dbReference type="ChEBI" id="CHEBI:15377"/>
        <dbReference type="ChEBI" id="CHEBI:15378"/>
        <dbReference type="ChEBI" id="CHEBI:15379"/>
        <dbReference type="ChEBI" id="CHEBI:57783"/>
        <dbReference type="ChEBI" id="CHEBI:58349"/>
        <dbReference type="ChEBI" id="CHEBI:88764"/>
        <dbReference type="ChEBI" id="CHEBI:89891"/>
    </reaction>
    <physiologicalReaction direction="left-to-right" evidence="25">
        <dbReference type="Rhea" id="RHEA:54845"/>
    </physiologicalReaction>
</comment>
<comment type="catalytic activity">
    <reaction evidence="32">
        <text>octan-3-one + NADPH + O2 + H(+) = pentyl propanoate + NADP(+) + H2O</text>
        <dbReference type="Rhea" id="RHEA:54840"/>
        <dbReference type="ChEBI" id="CHEBI:15377"/>
        <dbReference type="ChEBI" id="CHEBI:15378"/>
        <dbReference type="ChEBI" id="CHEBI:15379"/>
        <dbReference type="ChEBI" id="CHEBI:57783"/>
        <dbReference type="ChEBI" id="CHEBI:58349"/>
        <dbReference type="ChEBI" id="CHEBI:80946"/>
        <dbReference type="ChEBI" id="CHEBI:87373"/>
    </reaction>
    <physiologicalReaction direction="left-to-right" evidence="32">
        <dbReference type="Rhea" id="RHEA:54841"/>
    </physiologicalReaction>
</comment>
<dbReference type="Pfam" id="PF00743">
    <property type="entry name" value="FMO-like"/>
    <property type="match status" value="1"/>
</dbReference>
<dbReference type="GO" id="GO:0034899">
    <property type="term" value="F:trimethylamine monooxygenase activity"/>
    <property type="evidence" value="ECO:0007669"/>
    <property type="project" value="UniProtKB-EC"/>
</dbReference>
<evidence type="ECO:0000256" key="27">
    <source>
        <dbReference type="ARBA" id="ARBA00048088"/>
    </source>
</evidence>
<evidence type="ECO:0000256" key="3">
    <source>
        <dbReference type="ARBA" id="ARBA00004524"/>
    </source>
</evidence>
<proteinExistence type="inferred from homology"/>
<accession>A0A077YYU9</accession>